<dbReference type="InterPro" id="IPR000756">
    <property type="entry name" value="Diacylglycerol_kin_accessory"/>
</dbReference>
<feature type="compositionally biased region" description="Low complexity" evidence="10">
    <location>
        <begin position="466"/>
        <end position="478"/>
    </location>
</feature>
<dbReference type="GO" id="GO:0008270">
    <property type="term" value="F:zinc ion binding"/>
    <property type="evidence" value="ECO:0007669"/>
    <property type="project" value="UniProtKB-KW"/>
</dbReference>
<dbReference type="GO" id="GO:0005524">
    <property type="term" value="F:ATP binding"/>
    <property type="evidence" value="ECO:0007669"/>
    <property type="project" value="UniProtKB-KW"/>
</dbReference>
<sequence>MDAPLEEALEEARVSLVLPLEADIGLLLQNREPAPLLHSLALLATALLVLLIFRWRWPAPPQPQLTWTLQGELERSRIRGLLLPTAALKPRDPHPTADTPSKSRVSREVVRRVQAVGDHISAAAGLESRARRAHLYSWVFSPHAADPRDYTPLLVFVNCGSGGRQGEEALSQLQALLSEQQVVDLSSGYAEEVLQSFRSVGRFRVLACGGDGTVGWVLSLLDGASLEYTPPVAILPLGTGNDLARALGWGGRHLGRDLVPFLEEVERAQATLLDRWAVTVEHARPRSRGQIIMQNYIGIGVDAKVALEWHRKRQLYPHRFRSVFRNKIRYARYGAQHLVGVRALLRRLGLDREERDFSELCSQLTIEADGVPVTLPAGTEGVIILNIASYGGGSDLWGEELGHLWNAESMEAEAEGGGSSGVEGVHAPVAVPGVALGSQSSWSAAGGGGVGHRRMPSGGSWGALHSRSTTPTRTGSPGADAFDTPTMDDGKLEIVAVEGVHQLALAQMSLSRARRICQCSTLSITSKQRLPIQIDGEPSELEPTYAPRTPLRITVRLHNQAVMLSRAKVRADGVALEALDRALQEGVITVDQRNWVLREVARRNGFLRRRAVSCNSFGGSNLSLHSLTDQY</sequence>
<name>A0AB34K493_PRYPA</name>
<evidence type="ECO:0000256" key="4">
    <source>
        <dbReference type="ARBA" id="ARBA00022741"/>
    </source>
</evidence>
<comment type="subcellular location">
    <subcellularLocation>
        <location evidence="1">Membrane</location>
    </subcellularLocation>
</comment>
<dbReference type="PANTHER" id="PTHR11255:SF54">
    <property type="entry name" value="DIACYLGLYCEROL KINASE THETA"/>
    <property type="match status" value="1"/>
</dbReference>
<dbReference type="Gene3D" id="2.60.200.40">
    <property type="match status" value="2"/>
</dbReference>
<comment type="catalytic activity">
    <reaction evidence="9">
        <text>a 1,2-diacyl-sn-glycerol + ATP = a 1,2-diacyl-sn-glycero-3-phosphate + ADP + H(+)</text>
        <dbReference type="Rhea" id="RHEA:10272"/>
        <dbReference type="ChEBI" id="CHEBI:15378"/>
        <dbReference type="ChEBI" id="CHEBI:17815"/>
        <dbReference type="ChEBI" id="CHEBI:30616"/>
        <dbReference type="ChEBI" id="CHEBI:58608"/>
        <dbReference type="ChEBI" id="CHEBI:456216"/>
        <dbReference type="EC" id="2.7.1.107"/>
    </reaction>
</comment>
<comment type="similarity">
    <text evidence="2 9">Belongs to the eukaryotic diacylglycerol kinase family.</text>
</comment>
<evidence type="ECO:0000256" key="9">
    <source>
        <dbReference type="RuleBase" id="RU361128"/>
    </source>
</evidence>
<keyword evidence="3 9" id="KW-0808">Transferase</keyword>
<dbReference type="SUPFAM" id="SSF111331">
    <property type="entry name" value="NAD kinase/diacylglycerol kinase-like"/>
    <property type="match status" value="1"/>
</dbReference>
<dbReference type="InterPro" id="IPR037607">
    <property type="entry name" value="DGK"/>
</dbReference>
<dbReference type="Pfam" id="PF00609">
    <property type="entry name" value="DAGK_acc"/>
    <property type="match status" value="2"/>
</dbReference>
<dbReference type="InterPro" id="IPR017438">
    <property type="entry name" value="ATP-NAD_kinase_N"/>
</dbReference>
<dbReference type="GO" id="GO:0007200">
    <property type="term" value="P:phospholipase C-activating G protein-coupled receptor signaling pathway"/>
    <property type="evidence" value="ECO:0007669"/>
    <property type="project" value="InterPro"/>
</dbReference>
<evidence type="ECO:0000256" key="7">
    <source>
        <dbReference type="ARBA" id="ARBA00022840"/>
    </source>
</evidence>
<accession>A0AB34K493</accession>
<dbReference type="AlphaFoldDB" id="A0AB34K493"/>
<reference evidence="12 13" key="1">
    <citation type="journal article" date="2024" name="Science">
        <title>Giant polyketide synthase enzymes in the biosynthesis of giant marine polyether toxins.</title>
        <authorList>
            <person name="Fallon T.R."/>
            <person name="Shende V.V."/>
            <person name="Wierzbicki I.H."/>
            <person name="Pendleton A.L."/>
            <person name="Watervoot N.F."/>
            <person name="Auber R.P."/>
            <person name="Gonzalez D.J."/>
            <person name="Wisecaver J.H."/>
            <person name="Moore B.S."/>
        </authorList>
    </citation>
    <scope>NUCLEOTIDE SEQUENCE [LARGE SCALE GENOMIC DNA]</scope>
    <source>
        <strain evidence="12 13">12B1</strain>
    </source>
</reference>
<feature type="domain" description="DAGKc" evidence="11">
    <location>
        <begin position="148"/>
        <end position="282"/>
    </location>
</feature>
<keyword evidence="13" id="KW-1185">Reference proteome</keyword>
<dbReference type="EC" id="2.7.1.107" evidence="9"/>
<evidence type="ECO:0000313" key="13">
    <source>
        <dbReference type="Proteomes" id="UP001515480"/>
    </source>
</evidence>
<dbReference type="SMART" id="SM00045">
    <property type="entry name" value="DAGKa"/>
    <property type="match status" value="1"/>
</dbReference>
<keyword evidence="5" id="KW-0862">Zinc</keyword>
<dbReference type="Proteomes" id="UP001515480">
    <property type="component" value="Unassembled WGS sequence"/>
</dbReference>
<dbReference type="InterPro" id="IPR016064">
    <property type="entry name" value="NAD/diacylglycerol_kinase_sf"/>
</dbReference>
<keyword evidence="5" id="KW-0863">Zinc-finger</keyword>
<evidence type="ECO:0000256" key="6">
    <source>
        <dbReference type="ARBA" id="ARBA00022777"/>
    </source>
</evidence>
<proteinExistence type="inferred from homology"/>
<keyword evidence="6 9" id="KW-0418">Kinase</keyword>
<dbReference type="GO" id="GO:0004143">
    <property type="term" value="F:ATP-dependent diacylglycerol kinase activity"/>
    <property type="evidence" value="ECO:0007669"/>
    <property type="project" value="UniProtKB-EC"/>
</dbReference>
<keyword evidence="8" id="KW-0472">Membrane</keyword>
<evidence type="ECO:0000256" key="8">
    <source>
        <dbReference type="ARBA" id="ARBA00023136"/>
    </source>
</evidence>
<keyword evidence="7 9" id="KW-0067">ATP-binding</keyword>
<evidence type="ECO:0000259" key="11">
    <source>
        <dbReference type="PROSITE" id="PS50146"/>
    </source>
</evidence>
<keyword evidence="4 9" id="KW-0547">Nucleotide-binding</keyword>
<evidence type="ECO:0000256" key="3">
    <source>
        <dbReference type="ARBA" id="ARBA00022679"/>
    </source>
</evidence>
<evidence type="ECO:0000256" key="5">
    <source>
        <dbReference type="ARBA" id="ARBA00022771"/>
    </source>
</evidence>
<organism evidence="12 13">
    <name type="scientific">Prymnesium parvum</name>
    <name type="common">Toxic golden alga</name>
    <dbReference type="NCBI Taxonomy" id="97485"/>
    <lineage>
        <taxon>Eukaryota</taxon>
        <taxon>Haptista</taxon>
        <taxon>Haptophyta</taxon>
        <taxon>Prymnesiophyceae</taxon>
        <taxon>Prymnesiales</taxon>
        <taxon>Prymnesiaceae</taxon>
        <taxon>Prymnesium</taxon>
    </lineage>
</organism>
<evidence type="ECO:0000256" key="1">
    <source>
        <dbReference type="ARBA" id="ARBA00004370"/>
    </source>
</evidence>
<feature type="region of interest" description="Disordered" evidence="10">
    <location>
        <begin position="442"/>
        <end position="486"/>
    </location>
</feature>
<evidence type="ECO:0000256" key="10">
    <source>
        <dbReference type="SAM" id="MobiDB-lite"/>
    </source>
</evidence>
<evidence type="ECO:0000313" key="12">
    <source>
        <dbReference type="EMBL" id="KAL1527214.1"/>
    </source>
</evidence>
<keyword evidence="5" id="KW-0479">Metal-binding</keyword>
<evidence type="ECO:0000256" key="2">
    <source>
        <dbReference type="ARBA" id="ARBA00009280"/>
    </source>
</evidence>
<dbReference type="Gene3D" id="3.40.50.10330">
    <property type="entry name" value="Probable inorganic polyphosphate/atp-NAD kinase, domain 1"/>
    <property type="match status" value="1"/>
</dbReference>
<dbReference type="InterPro" id="IPR001206">
    <property type="entry name" value="Diacylglycerol_kinase_cat_dom"/>
</dbReference>
<comment type="caution">
    <text evidence="12">The sequence shown here is derived from an EMBL/GenBank/DDBJ whole genome shotgun (WGS) entry which is preliminary data.</text>
</comment>
<dbReference type="GO" id="GO:0016020">
    <property type="term" value="C:membrane"/>
    <property type="evidence" value="ECO:0007669"/>
    <property type="project" value="UniProtKB-SubCell"/>
</dbReference>
<dbReference type="EMBL" id="JBGBPQ010000003">
    <property type="protein sequence ID" value="KAL1527214.1"/>
    <property type="molecule type" value="Genomic_DNA"/>
</dbReference>
<gene>
    <name evidence="12" type="ORF">AB1Y20_015892</name>
</gene>
<dbReference type="Pfam" id="PF00781">
    <property type="entry name" value="DAGK_cat"/>
    <property type="match status" value="1"/>
</dbReference>
<protein>
    <recommendedName>
        <fullName evidence="9">Diacylglycerol kinase</fullName>
        <shortName evidence="9">DAG kinase</shortName>
        <ecNumber evidence="9">2.7.1.107</ecNumber>
    </recommendedName>
</protein>
<dbReference type="SMART" id="SM00046">
    <property type="entry name" value="DAGKc"/>
    <property type="match status" value="1"/>
</dbReference>
<dbReference type="PROSITE" id="PS50146">
    <property type="entry name" value="DAGK"/>
    <property type="match status" value="1"/>
</dbReference>
<dbReference type="PANTHER" id="PTHR11255">
    <property type="entry name" value="DIACYLGLYCEROL KINASE"/>
    <property type="match status" value="1"/>
</dbReference>